<sequence length="372" mass="40521">MNIAFVINNYPPKVGGLEQHVSALSAELHRLGHKVTIVTLSDTPGVSVENGIKVYRLKEYLTIDGILGFPSLVGLTRLAKVLKREDIDVISVHTRFFSMSWFGVALGRIMKIPVVHTEHGSGFVVSEKAVIRLASQLVDRTSGVLTLRAASKVLGVSQPSCDFVKRLSGVDAEVFYNVSPLPMAAPEDVVFQRKKLVFLARVVEVKGWRAFLETVQQLHAEDTEITGVVLGAGADLEKAKAYAAELGIADAVDFKGFVDHATVARELRGATLVNPTVAAEGFQTTIIDAYVSQAAIVTYDVSSARVLKDAGVRVHIVGQQGVPQLAAAVRAELEQSPQAYPGEDLQRWGWASQGKTYEQIVQTYRHKIHEEL</sequence>
<protein>
    <submittedName>
        <fullName evidence="4">Glycosyltransferase family 4 protein</fullName>
    </submittedName>
</protein>
<evidence type="ECO:0000259" key="3">
    <source>
        <dbReference type="Pfam" id="PF13439"/>
    </source>
</evidence>
<dbReference type="SUPFAM" id="SSF53756">
    <property type="entry name" value="UDP-Glycosyltransferase/glycogen phosphorylase"/>
    <property type="match status" value="1"/>
</dbReference>
<dbReference type="Pfam" id="PF13692">
    <property type="entry name" value="Glyco_trans_1_4"/>
    <property type="match status" value="1"/>
</dbReference>
<evidence type="ECO:0000313" key="5">
    <source>
        <dbReference type="Proteomes" id="UP000823908"/>
    </source>
</evidence>
<reference evidence="4" key="2">
    <citation type="submission" date="2021-04" db="EMBL/GenBank/DDBJ databases">
        <authorList>
            <person name="Gilroy R."/>
        </authorList>
    </citation>
    <scope>NUCLEOTIDE SEQUENCE</scope>
    <source>
        <strain evidence="4">ChiHjej10B9-4811</strain>
    </source>
</reference>
<proteinExistence type="predicted"/>
<feature type="domain" description="Glycosyltransferase subfamily 4-like N-terminal" evidence="3">
    <location>
        <begin position="14"/>
        <end position="177"/>
    </location>
</feature>
<keyword evidence="2" id="KW-0808">Transferase</keyword>
<keyword evidence="1" id="KW-0328">Glycosyltransferase</keyword>
<dbReference type="Pfam" id="PF13439">
    <property type="entry name" value="Glyco_transf_4"/>
    <property type="match status" value="1"/>
</dbReference>
<name>A0A9D2UEP0_9MICC</name>
<dbReference type="AlphaFoldDB" id="A0A9D2UEP0"/>
<dbReference type="PANTHER" id="PTHR45871">
    <property type="entry name" value="N-ACETYLGLUCOSAMINYL-PHOSPHATIDYLINOSITOL BIOSYNTHETIC PROTEIN"/>
    <property type="match status" value="1"/>
</dbReference>
<reference evidence="4" key="1">
    <citation type="journal article" date="2021" name="PeerJ">
        <title>Extensive microbial diversity within the chicken gut microbiome revealed by metagenomics and culture.</title>
        <authorList>
            <person name="Gilroy R."/>
            <person name="Ravi A."/>
            <person name="Getino M."/>
            <person name="Pursley I."/>
            <person name="Horton D.L."/>
            <person name="Alikhan N.F."/>
            <person name="Baker D."/>
            <person name="Gharbi K."/>
            <person name="Hall N."/>
            <person name="Watson M."/>
            <person name="Adriaenssens E.M."/>
            <person name="Foster-Nyarko E."/>
            <person name="Jarju S."/>
            <person name="Secka A."/>
            <person name="Antonio M."/>
            <person name="Oren A."/>
            <person name="Chaudhuri R.R."/>
            <person name="La Ragione R."/>
            <person name="Hildebrand F."/>
            <person name="Pallen M.J."/>
        </authorList>
    </citation>
    <scope>NUCLEOTIDE SEQUENCE</scope>
    <source>
        <strain evidence="4">ChiHjej10B9-4811</strain>
    </source>
</reference>
<organism evidence="4 5">
    <name type="scientific">Candidatus Rothia avistercoris</name>
    <dbReference type="NCBI Taxonomy" id="2840479"/>
    <lineage>
        <taxon>Bacteria</taxon>
        <taxon>Bacillati</taxon>
        <taxon>Actinomycetota</taxon>
        <taxon>Actinomycetes</taxon>
        <taxon>Micrococcales</taxon>
        <taxon>Micrococcaceae</taxon>
        <taxon>Rothia</taxon>
    </lineage>
</organism>
<comment type="caution">
    <text evidence="4">The sequence shown here is derived from an EMBL/GenBank/DDBJ whole genome shotgun (WGS) entry which is preliminary data.</text>
</comment>
<evidence type="ECO:0000313" key="4">
    <source>
        <dbReference type="EMBL" id="HJD51031.1"/>
    </source>
</evidence>
<dbReference type="Gene3D" id="3.40.50.2000">
    <property type="entry name" value="Glycogen Phosphorylase B"/>
    <property type="match status" value="2"/>
</dbReference>
<dbReference type="Proteomes" id="UP000823908">
    <property type="component" value="Unassembled WGS sequence"/>
</dbReference>
<dbReference type="CDD" id="cd03801">
    <property type="entry name" value="GT4_PimA-like"/>
    <property type="match status" value="1"/>
</dbReference>
<evidence type="ECO:0000256" key="2">
    <source>
        <dbReference type="ARBA" id="ARBA00022679"/>
    </source>
</evidence>
<dbReference type="GO" id="GO:0016757">
    <property type="term" value="F:glycosyltransferase activity"/>
    <property type="evidence" value="ECO:0007669"/>
    <property type="project" value="UniProtKB-KW"/>
</dbReference>
<evidence type="ECO:0000256" key="1">
    <source>
        <dbReference type="ARBA" id="ARBA00022676"/>
    </source>
</evidence>
<dbReference type="EMBL" id="DWUS01000094">
    <property type="protein sequence ID" value="HJD51031.1"/>
    <property type="molecule type" value="Genomic_DNA"/>
</dbReference>
<dbReference type="InterPro" id="IPR028098">
    <property type="entry name" value="Glyco_trans_4-like_N"/>
</dbReference>
<gene>
    <name evidence="4" type="ORF">H9908_04090</name>
</gene>
<dbReference type="PANTHER" id="PTHR45871:SF1">
    <property type="entry name" value="PHOSPHATIDYLINOSITOL N-ACETYLGLUCOSAMINYLTRANSFERASE SUBUNIT A"/>
    <property type="match status" value="1"/>
</dbReference>
<accession>A0A9D2UEP0</accession>